<dbReference type="GO" id="GO:0006412">
    <property type="term" value="P:translation"/>
    <property type="evidence" value="ECO:0007669"/>
    <property type="project" value="UniProtKB-UniRule"/>
</dbReference>
<protein>
    <recommendedName>
        <fullName evidence="4 5">Small ribosomal subunit protein bS21</fullName>
    </recommendedName>
</protein>
<dbReference type="PANTHER" id="PTHR21109:SF0">
    <property type="entry name" value="SMALL RIBOSOMAL SUBUNIT PROTEIN BS21M"/>
    <property type="match status" value="1"/>
</dbReference>
<keyword evidence="2 5" id="KW-0689">Ribosomal protein</keyword>
<evidence type="ECO:0000256" key="4">
    <source>
        <dbReference type="ARBA" id="ARBA00035135"/>
    </source>
</evidence>
<evidence type="ECO:0000256" key="2">
    <source>
        <dbReference type="ARBA" id="ARBA00022980"/>
    </source>
</evidence>
<evidence type="ECO:0000256" key="6">
    <source>
        <dbReference type="RuleBase" id="RU000667"/>
    </source>
</evidence>
<accession>A0A445MZR4</accession>
<dbReference type="GO" id="GO:0003735">
    <property type="term" value="F:structural constituent of ribosome"/>
    <property type="evidence" value="ECO:0007669"/>
    <property type="project" value="InterPro"/>
</dbReference>
<dbReference type="InterPro" id="IPR038380">
    <property type="entry name" value="Ribosomal_bS21_sf"/>
</dbReference>
<gene>
    <name evidence="5 8" type="primary">rpsU</name>
    <name evidence="8" type="ORF">PITCH_A400001</name>
</gene>
<dbReference type="PRINTS" id="PR00976">
    <property type="entry name" value="RIBOSOMALS21"/>
</dbReference>
<dbReference type="Pfam" id="PF01165">
    <property type="entry name" value="Ribosomal_S21"/>
    <property type="match status" value="1"/>
</dbReference>
<dbReference type="GO" id="GO:1990904">
    <property type="term" value="C:ribonucleoprotein complex"/>
    <property type="evidence" value="ECO:0007669"/>
    <property type="project" value="UniProtKB-KW"/>
</dbReference>
<proteinExistence type="inferred from homology"/>
<feature type="region of interest" description="Disordered" evidence="7">
    <location>
        <begin position="37"/>
        <end position="61"/>
    </location>
</feature>
<dbReference type="HAMAP" id="MF_00358">
    <property type="entry name" value="Ribosomal_bS21"/>
    <property type="match status" value="1"/>
</dbReference>
<keyword evidence="3 5" id="KW-0687">Ribonucleoprotein</keyword>
<dbReference type="EMBL" id="OJIN01000182">
    <property type="protein sequence ID" value="SPD74966.1"/>
    <property type="molecule type" value="Genomic_DNA"/>
</dbReference>
<evidence type="ECO:0000313" key="8">
    <source>
        <dbReference type="EMBL" id="SPD74966.1"/>
    </source>
</evidence>
<organism evidence="8">
    <name type="scientific">uncultured Desulfobacterium sp</name>
    <dbReference type="NCBI Taxonomy" id="201089"/>
    <lineage>
        <taxon>Bacteria</taxon>
        <taxon>Pseudomonadati</taxon>
        <taxon>Thermodesulfobacteriota</taxon>
        <taxon>Desulfobacteria</taxon>
        <taxon>Desulfobacterales</taxon>
        <taxon>Desulfobacteriaceae</taxon>
        <taxon>Desulfobacterium</taxon>
        <taxon>environmental samples</taxon>
    </lineage>
</organism>
<evidence type="ECO:0000256" key="7">
    <source>
        <dbReference type="SAM" id="MobiDB-lite"/>
    </source>
</evidence>
<name>A0A445MZR4_9BACT</name>
<comment type="similarity">
    <text evidence="1 5 6">Belongs to the bacterial ribosomal protein bS21 family.</text>
</comment>
<dbReference type="Gene3D" id="1.20.5.1150">
    <property type="entry name" value="Ribosomal protein S8"/>
    <property type="match status" value="1"/>
</dbReference>
<evidence type="ECO:0000256" key="5">
    <source>
        <dbReference type="HAMAP-Rule" id="MF_00358"/>
    </source>
</evidence>
<reference evidence="8" key="1">
    <citation type="submission" date="2018-01" db="EMBL/GenBank/DDBJ databases">
        <authorList>
            <person name="Regsiter A."/>
            <person name="William W."/>
        </authorList>
    </citation>
    <scope>NUCLEOTIDE SEQUENCE</scope>
    <source>
        <strain evidence="8">TRIP AH-1</strain>
    </source>
</reference>
<evidence type="ECO:0000256" key="3">
    <source>
        <dbReference type="ARBA" id="ARBA00023274"/>
    </source>
</evidence>
<dbReference type="PANTHER" id="PTHR21109">
    <property type="entry name" value="MITOCHONDRIAL 28S RIBOSOMAL PROTEIN S21"/>
    <property type="match status" value="1"/>
</dbReference>
<sequence>MKVIVRENQIEKAIKDLKRKLTKEGFFSEMKERRFYDKPSVQKKKKQAKAAKRRRKRMRTF</sequence>
<dbReference type="AlphaFoldDB" id="A0A445MZR4"/>
<feature type="compositionally biased region" description="Basic residues" evidence="7">
    <location>
        <begin position="41"/>
        <end position="61"/>
    </location>
</feature>
<evidence type="ECO:0000256" key="1">
    <source>
        <dbReference type="ARBA" id="ARBA00006640"/>
    </source>
</evidence>
<dbReference type="InterPro" id="IPR001911">
    <property type="entry name" value="Ribosomal_bS21"/>
</dbReference>
<dbReference type="GO" id="GO:0005840">
    <property type="term" value="C:ribosome"/>
    <property type="evidence" value="ECO:0007669"/>
    <property type="project" value="UniProtKB-KW"/>
</dbReference>
<dbReference type="NCBIfam" id="TIGR00030">
    <property type="entry name" value="S21p"/>
    <property type="match status" value="1"/>
</dbReference>